<dbReference type="EMBL" id="CP047593">
    <property type="protein sequence ID" value="QHI70482.1"/>
    <property type="molecule type" value="Genomic_DNA"/>
</dbReference>
<organism evidence="2 3">
    <name type="scientific">Tichowtungia aerotolerans</name>
    <dbReference type="NCBI Taxonomy" id="2697043"/>
    <lineage>
        <taxon>Bacteria</taxon>
        <taxon>Pseudomonadati</taxon>
        <taxon>Kiritimatiellota</taxon>
        <taxon>Tichowtungiia</taxon>
        <taxon>Tichowtungiales</taxon>
        <taxon>Tichowtungiaceae</taxon>
        <taxon>Tichowtungia</taxon>
    </lineage>
</organism>
<dbReference type="AlphaFoldDB" id="A0A6P1M8Y2"/>
<dbReference type="GO" id="GO:0003677">
    <property type="term" value="F:DNA binding"/>
    <property type="evidence" value="ECO:0007669"/>
    <property type="project" value="InterPro"/>
</dbReference>
<dbReference type="Proteomes" id="UP000464954">
    <property type="component" value="Chromosome"/>
</dbReference>
<dbReference type="KEGG" id="taer:GT409_13885"/>
<dbReference type="GO" id="GO:0016987">
    <property type="term" value="F:sigma factor activity"/>
    <property type="evidence" value="ECO:0007669"/>
    <property type="project" value="InterPro"/>
</dbReference>
<dbReference type="Gene3D" id="1.10.10.10">
    <property type="entry name" value="Winged helix-like DNA-binding domain superfamily/Winged helix DNA-binding domain"/>
    <property type="match status" value="1"/>
</dbReference>
<evidence type="ECO:0000313" key="3">
    <source>
        <dbReference type="Proteomes" id="UP000464954"/>
    </source>
</evidence>
<sequence length="155" mass="18043">MTCHSCQYSEAILRGDYDGVPWGAMPCATCKLGEDTFYSVYLDTDRPLEPIEHPAFERTKSTVPLAEEMPVEVLSKFVEALMELPPEQRDVVAWRFQGLRYKDIAERQGTSTQLADMRHKMAMRDFPILRALFPEKAAKRQRWRSRRPSWQKSCQ</sequence>
<dbReference type="InterPro" id="IPR036388">
    <property type="entry name" value="WH-like_DNA-bd_sf"/>
</dbReference>
<dbReference type="InterPro" id="IPR013249">
    <property type="entry name" value="RNA_pol_sigma70_r4_t2"/>
</dbReference>
<proteinExistence type="predicted"/>
<gene>
    <name evidence="2" type="ORF">GT409_13885</name>
</gene>
<name>A0A6P1M8Y2_9BACT</name>
<reference evidence="2 3" key="1">
    <citation type="submission" date="2020-01" db="EMBL/GenBank/DDBJ databases">
        <title>Ponticoccus aerotolerans gen. nov., sp. nov., an anaerobic bacterium and proposal of Ponticoccusceae fam. nov., Ponticoccusles ord. nov. and Ponticoccuse classis nov. in the phylum Kiritimatiellaeota.</title>
        <authorList>
            <person name="Zhou L.Y."/>
            <person name="Du Z.J."/>
        </authorList>
    </citation>
    <scope>NUCLEOTIDE SEQUENCE [LARGE SCALE GENOMIC DNA]</scope>
    <source>
        <strain evidence="2 3">S-5007</strain>
    </source>
</reference>
<accession>A0A6P1M8Y2</accession>
<keyword evidence="3" id="KW-1185">Reference proteome</keyword>
<evidence type="ECO:0000313" key="2">
    <source>
        <dbReference type="EMBL" id="QHI70482.1"/>
    </source>
</evidence>
<dbReference type="Pfam" id="PF08281">
    <property type="entry name" value="Sigma70_r4_2"/>
    <property type="match status" value="1"/>
</dbReference>
<dbReference type="RefSeq" id="WP_160629658.1">
    <property type="nucleotide sequence ID" value="NZ_CP047593.1"/>
</dbReference>
<protein>
    <recommendedName>
        <fullName evidence="1">RNA polymerase sigma factor 70 region 4 type 2 domain-containing protein</fullName>
    </recommendedName>
</protein>
<dbReference type="GO" id="GO:0006352">
    <property type="term" value="P:DNA-templated transcription initiation"/>
    <property type="evidence" value="ECO:0007669"/>
    <property type="project" value="InterPro"/>
</dbReference>
<evidence type="ECO:0000259" key="1">
    <source>
        <dbReference type="Pfam" id="PF08281"/>
    </source>
</evidence>
<feature type="domain" description="RNA polymerase sigma factor 70 region 4 type 2" evidence="1">
    <location>
        <begin position="77"/>
        <end position="122"/>
    </location>
</feature>
<dbReference type="InterPro" id="IPR013324">
    <property type="entry name" value="RNA_pol_sigma_r3/r4-like"/>
</dbReference>
<dbReference type="SUPFAM" id="SSF88659">
    <property type="entry name" value="Sigma3 and sigma4 domains of RNA polymerase sigma factors"/>
    <property type="match status" value="1"/>
</dbReference>